<keyword evidence="2" id="KW-1185">Reference proteome</keyword>
<evidence type="ECO:0000313" key="2">
    <source>
        <dbReference type="Proteomes" id="UP000655225"/>
    </source>
</evidence>
<sequence>MIKVQDENHIEKASTSISSSELKDFFHRYAEHKLSRLRLKNERMAAAELPDAIVEGPNFKFAMETHES</sequence>
<evidence type="ECO:0000313" key="1">
    <source>
        <dbReference type="EMBL" id="KAF8377934.1"/>
    </source>
</evidence>
<dbReference type="EMBL" id="JABCRI010000024">
    <property type="protein sequence ID" value="KAF8377934.1"/>
    <property type="molecule type" value="Genomic_DNA"/>
</dbReference>
<organism evidence="1 2">
    <name type="scientific">Tetracentron sinense</name>
    <name type="common">Spur-leaf</name>
    <dbReference type="NCBI Taxonomy" id="13715"/>
    <lineage>
        <taxon>Eukaryota</taxon>
        <taxon>Viridiplantae</taxon>
        <taxon>Streptophyta</taxon>
        <taxon>Embryophyta</taxon>
        <taxon>Tracheophyta</taxon>
        <taxon>Spermatophyta</taxon>
        <taxon>Magnoliopsida</taxon>
        <taxon>Trochodendrales</taxon>
        <taxon>Trochodendraceae</taxon>
        <taxon>Tetracentron</taxon>
    </lineage>
</organism>
<name>A0A834YEH9_TETSI</name>
<dbReference type="AlphaFoldDB" id="A0A834YEH9"/>
<reference evidence="1 2" key="1">
    <citation type="submission" date="2020-04" db="EMBL/GenBank/DDBJ databases">
        <title>Plant Genome Project.</title>
        <authorList>
            <person name="Zhang R.-G."/>
        </authorList>
    </citation>
    <scope>NUCLEOTIDE SEQUENCE [LARGE SCALE GENOMIC DNA]</scope>
    <source>
        <strain evidence="1">YNK0</strain>
        <tissue evidence="1">Leaf</tissue>
    </source>
</reference>
<dbReference type="Proteomes" id="UP000655225">
    <property type="component" value="Unassembled WGS sequence"/>
</dbReference>
<accession>A0A834YEH9</accession>
<protein>
    <submittedName>
        <fullName evidence="1">Uncharacterized protein</fullName>
    </submittedName>
</protein>
<comment type="caution">
    <text evidence="1">The sequence shown here is derived from an EMBL/GenBank/DDBJ whole genome shotgun (WGS) entry which is preliminary data.</text>
</comment>
<proteinExistence type="predicted"/>
<gene>
    <name evidence="1" type="ORF">HHK36_031323</name>
</gene>